<evidence type="ECO:0008006" key="3">
    <source>
        <dbReference type="Google" id="ProtNLM"/>
    </source>
</evidence>
<dbReference type="EMBL" id="MCRM02000008">
    <property type="protein sequence ID" value="PNV75226.1"/>
    <property type="molecule type" value="Genomic_DNA"/>
</dbReference>
<dbReference type="PANTHER" id="PTHR40129:SF2">
    <property type="entry name" value="KETOPANTOATE REDUCTASE N-TERMINAL DOMAIN-CONTAINING PROTEIN"/>
    <property type="match status" value="1"/>
</dbReference>
<keyword evidence="2" id="KW-1185">Reference proteome</keyword>
<dbReference type="SUPFAM" id="SSF51735">
    <property type="entry name" value="NAD(P)-binding Rossmann-fold domains"/>
    <property type="match status" value="1"/>
</dbReference>
<dbReference type="Gene3D" id="3.40.50.720">
    <property type="entry name" value="NAD(P)-binding Rossmann-like Domain"/>
    <property type="match status" value="1"/>
</dbReference>
<gene>
    <name evidence="1" type="ORF">BES34_010110</name>
</gene>
<protein>
    <recommendedName>
        <fullName evidence="3">NADP oxidoreductase coenzyme F420-dependent</fullName>
    </recommendedName>
</protein>
<evidence type="ECO:0000313" key="2">
    <source>
        <dbReference type="Proteomes" id="UP000094669"/>
    </source>
</evidence>
<proteinExistence type="predicted"/>
<comment type="caution">
    <text evidence="1">The sequence shown here is derived from an EMBL/GenBank/DDBJ whole genome shotgun (WGS) entry which is preliminary data.</text>
</comment>
<organism evidence="1 2">
    <name type="scientific">Leptospira inadai serovar Lyme</name>
    <dbReference type="NCBI Taxonomy" id="293084"/>
    <lineage>
        <taxon>Bacteria</taxon>
        <taxon>Pseudomonadati</taxon>
        <taxon>Spirochaetota</taxon>
        <taxon>Spirochaetia</taxon>
        <taxon>Leptospirales</taxon>
        <taxon>Leptospiraceae</taxon>
        <taxon>Leptospira</taxon>
    </lineage>
</organism>
<dbReference type="Proteomes" id="UP000094669">
    <property type="component" value="Unassembled WGS sequence"/>
</dbReference>
<dbReference type="PANTHER" id="PTHR40129">
    <property type="entry name" value="KETOPANTOATE REDUCTASE N-TERMINAL DOMAIN-CONTAINING PROTEIN"/>
    <property type="match status" value="1"/>
</dbReference>
<sequence length="253" mass="29255">MDPFAILGLGYTGLRAVRALETDLPVIGFSANTRTDTSRKVDFSQPEAIQKFKSEFESSPFEALIVTFPIHSLATRDLLLEVLPKVARRRWLLGTTSIYRRGGDIREATPKNSDHVRYEIEERFLESGGKILRLCGIYGPKRNPGDWARKGLIKKNKRQLNLVHVDDITRVLEKILLDRKDTLPSELLLSDNQWHTWFEIFRFLEDNGKIDPREEEESDREDAFVDSSLIRKFLPGLQTKDFWGELEKLEELP</sequence>
<evidence type="ECO:0000313" key="1">
    <source>
        <dbReference type="EMBL" id="PNV75226.1"/>
    </source>
</evidence>
<dbReference type="InterPro" id="IPR036291">
    <property type="entry name" value="NAD(P)-bd_dom_sf"/>
</dbReference>
<accession>A0ABX4YJ35</accession>
<reference evidence="1" key="1">
    <citation type="submission" date="2018-01" db="EMBL/GenBank/DDBJ databases">
        <title>Genomic characterization of Leptospira inadai serogroup Lyme isolated from captured rat in Brazil and comparative analysis with human reference strain.</title>
        <authorList>
            <person name="Moreno L.Z."/>
            <person name="Loureiro A.P."/>
            <person name="Miraglia F."/>
            <person name="Kremer F.S."/>
            <person name="Eslabao M.R."/>
            <person name="Dellagostin O.A."/>
            <person name="Lilenbaum W."/>
            <person name="Moreno A.M."/>
        </authorList>
    </citation>
    <scope>NUCLEOTIDE SEQUENCE [LARGE SCALE GENOMIC DNA]</scope>
    <source>
        <strain evidence="1">M34/99</strain>
    </source>
</reference>
<dbReference type="RefSeq" id="WP_020988089.1">
    <property type="nucleotide sequence ID" value="NZ_MCRM02000008.1"/>
</dbReference>
<name>A0ABX4YJ35_9LEPT</name>